<reference evidence="4" key="1">
    <citation type="submission" date="2013-08" db="EMBL/GenBank/DDBJ databases">
        <title>Gene expansion shapes genome architecture in the human pathogen Lichtheimia corymbifera: an evolutionary genomics analysis in the ancient terrestrial Mucorales (Mucoromycotina).</title>
        <authorList>
            <person name="Schwartze V.U."/>
            <person name="Winter S."/>
            <person name="Shelest E."/>
            <person name="Marcet-Houben M."/>
            <person name="Horn F."/>
            <person name="Wehner S."/>
            <person name="Hoffmann K."/>
            <person name="Riege K."/>
            <person name="Sammeth M."/>
            <person name="Nowrousian M."/>
            <person name="Valiante V."/>
            <person name="Linde J."/>
            <person name="Jacobsen I.D."/>
            <person name="Marz M."/>
            <person name="Brakhage A.A."/>
            <person name="Gabaldon T."/>
            <person name="Bocker S."/>
            <person name="Voigt K."/>
        </authorList>
    </citation>
    <scope>NUCLEOTIDE SEQUENCE [LARGE SCALE GENOMIC DNA]</scope>
    <source>
        <strain evidence="4">FSU 9682</strain>
    </source>
</reference>
<dbReference type="InterPro" id="IPR007527">
    <property type="entry name" value="Znf_SWIM"/>
</dbReference>
<protein>
    <recommendedName>
        <fullName evidence="3">SWIM-type domain-containing protein</fullName>
    </recommendedName>
</protein>
<gene>
    <name evidence="4" type="ORF">LCOR_12155.1</name>
</gene>
<dbReference type="AlphaFoldDB" id="A0A068SGG5"/>
<organism evidence="4 5">
    <name type="scientific">Lichtheimia corymbifera JMRC:FSU:9682</name>
    <dbReference type="NCBI Taxonomy" id="1263082"/>
    <lineage>
        <taxon>Eukaryota</taxon>
        <taxon>Fungi</taxon>
        <taxon>Fungi incertae sedis</taxon>
        <taxon>Mucoromycota</taxon>
        <taxon>Mucoromycotina</taxon>
        <taxon>Mucoromycetes</taxon>
        <taxon>Mucorales</taxon>
        <taxon>Lichtheimiaceae</taxon>
        <taxon>Lichtheimia</taxon>
    </lineage>
</organism>
<evidence type="ECO:0000259" key="3">
    <source>
        <dbReference type="PROSITE" id="PS50966"/>
    </source>
</evidence>
<evidence type="ECO:0000256" key="2">
    <source>
        <dbReference type="SAM" id="MobiDB-lite"/>
    </source>
</evidence>
<dbReference type="VEuPathDB" id="FungiDB:LCOR_12155.1"/>
<dbReference type="Proteomes" id="UP000027586">
    <property type="component" value="Unassembled WGS sequence"/>
</dbReference>
<evidence type="ECO:0000256" key="1">
    <source>
        <dbReference type="PROSITE-ProRule" id="PRU00325"/>
    </source>
</evidence>
<comment type="caution">
    <text evidence="4">The sequence shown here is derived from an EMBL/GenBank/DDBJ whole genome shotgun (WGS) entry which is preliminary data.</text>
</comment>
<sequence length="358" mass="42208">MRTYLNTDPSYGEDAKIYLCHWHILRAWRKNLVYKVRPQHGNKAGAEEVREHRQTALGLMIAIMNACTTTEYNTAYRRFNKWAYDHREKWDAGDLVVYFDNEYAPKKKDWSRVYRKENYRMDTNNYVESWHRCLKNVYIPTLKKERLDVLIYVLWTAVLEDLMMAHVCTSIGLQKRTWTKAEKSRKAEADAITEEEADNLIIQHTANKIIIKSFTQPRKRYTLHIDEQQSMIENCTCLDYRLSKGICKHMFLIHRLEALNLPFQQTHTSQPVRQSSQPTVATAPQQNTRELELNRAIERFHTAMQSIDGPAERVNADNYDETKARYINQAAQYIESAFSLLKEHDRANSSLNGRQRRV</sequence>
<keyword evidence="5" id="KW-1185">Reference proteome</keyword>
<name>A0A068SGG5_9FUNG</name>
<proteinExistence type="predicted"/>
<keyword evidence="1" id="KW-0863">Zinc-finger</keyword>
<accession>A0A068SGG5</accession>
<feature type="region of interest" description="Disordered" evidence="2">
    <location>
        <begin position="268"/>
        <end position="287"/>
    </location>
</feature>
<keyword evidence="1" id="KW-0479">Metal-binding</keyword>
<dbReference type="OrthoDB" id="2399838at2759"/>
<feature type="domain" description="SWIM-type" evidence="3">
    <location>
        <begin position="221"/>
        <end position="258"/>
    </location>
</feature>
<keyword evidence="1" id="KW-0862">Zinc</keyword>
<dbReference type="STRING" id="1263082.A0A068SGG5"/>
<dbReference type="PROSITE" id="PS50966">
    <property type="entry name" value="ZF_SWIM"/>
    <property type="match status" value="1"/>
</dbReference>
<evidence type="ECO:0000313" key="5">
    <source>
        <dbReference type="Proteomes" id="UP000027586"/>
    </source>
</evidence>
<dbReference type="EMBL" id="CBTN010000184">
    <property type="protein sequence ID" value="CDH61379.1"/>
    <property type="molecule type" value="Genomic_DNA"/>
</dbReference>
<dbReference type="GO" id="GO:0008270">
    <property type="term" value="F:zinc ion binding"/>
    <property type="evidence" value="ECO:0007669"/>
    <property type="project" value="UniProtKB-KW"/>
</dbReference>
<evidence type="ECO:0000313" key="4">
    <source>
        <dbReference type="EMBL" id="CDH61379.1"/>
    </source>
</evidence>